<dbReference type="PaxDb" id="3880-AES87006"/>
<dbReference type="EnsemblPlants" id="AES87006">
    <property type="protein sequence ID" value="AES87006"/>
    <property type="gene ID" value="MTR_4g019020"/>
</dbReference>
<dbReference type="Proteomes" id="UP000002051">
    <property type="component" value="Chromosome 4"/>
</dbReference>
<keyword evidence="10" id="KW-0325">Glycoprotein</keyword>
<dbReference type="InterPro" id="IPR001611">
    <property type="entry name" value="Leu-rich_rpt"/>
</dbReference>
<evidence type="ECO:0000313" key="12">
    <source>
        <dbReference type="EnsemblPlants" id="AES87006"/>
    </source>
</evidence>
<evidence type="ECO:0000256" key="6">
    <source>
        <dbReference type="ARBA" id="ARBA00022737"/>
    </source>
</evidence>
<keyword evidence="3" id="KW-1003">Cell membrane</keyword>
<dbReference type="GO" id="GO:0005886">
    <property type="term" value="C:plasma membrane"/>
    <property type="evidence" value="ECO:0007669"/>
    <property type="project" value="UniProtKB-SubCell"/>
</dbReference>
<dbReference type="PANTHER" id="PTHR27004:SF435">
    <property type="entry name" value="LEUCINE-RICH REPEAT-CONTAINING N-TERMINAL PLANT-TYPE DOMAIN-CONTAINING PROTEIN"/>
    <property type="match status" value="1"/>
</dbReference>
<gene>
    <name evidence="11" type="ordered locus">MTR_4g019020</name>
</gene>
<evidence type="ECO:0000256" key="2">
    <source>
        <dbReference type="ARBA" id="ARBA00009592"/>
    </source>
</evidence>
<dbReference type="CDD" id="cd09272">
    <property type="entry name" value="RNase_HI_RT_Ty1"/>
    <property type="match status" value="1"/>
</dbReference>
<keyword evidence="6" id="KW-0677">Repeat</keyword>
<reference evidence="12" key="3">
    <citation type="submission" date="2015-04" db="UniProtKB">
        <authorList>
            <consortium name="EnsemblPlants"/>
        </authorList>
    </citation>
    <scope>IDENTIFICATION</scope>
    <source>
        <strain evidence="12">cv. Jemalong A17</strain>
    </source>
</reference>
<organism evidence="11 13">
    <name type="scientific">Medicago truncatula</name>
    <name type="common">Barrel medic</name>
    <name type="synonym">Medicago tribuloides</name>
    <dbReference type="NCBI Taxonomy" id="3880"/>
    <lineage>
        <taxon>Eukaryota</taxon>
        <taxon>Viridiplantae</taxon>
        <taxon>Streptophyta</taxon>
        <taxon>Embryophyta</taxon>
        <taxon>Tracheophyta</taxon>
        <taxon>Spermatophyta</taxon>
        <taxon>Magnoliopsida</taxon>
        <taxon>eudicotyledons</taxon>
        <taxon>Gunneridae</taxon>
        <taxon>Pentapetalae</taxon>
        <taxon>rosids</taxon>
        <taxon>fabids</taxon>
        <taxon>Fabales</taxon>
        <taxon>Fabaceae</taxon>
        <taxon>Papilionoideae</taxon>
        <taxon>50 kb inversion clade</taxon>
        <taxon>NPAAA clade</taxon>
        <taxon>Hologalegina</taxon>
        <taxon>IRL clade</taxon>
        <taxon>Trifolieae</taxon>
        <taxon>Medicago</taxon>
    </lineage>
</organism>
<dbReference type="HOGENOM" id="CLU_964326_0_0_1"/>
<dbReference type="AlphaFoldDB" id="G7JR93"/>
<evidence type="ECO:0000256" key="5">
    <source>
        <dbReference type="ARBA" id="ARBA00022692"/>
    </source>
</evidence>
<protein>
    <recommendedName>
        <fullName evidence="14">Non-specific serine/threonine protein kinase</fullName>
    </recommendedName>
</protein>
<dbReference type="eggNOG" id="KOG0619">
    <property type="taxonomic scope" value="Eukaryota"/>
</dbReference>
<evidence type="ECO:0000256" key="4">
    <source>
        <dbReference type="ARBA" id="ARBA00022614"/>
    </source>
</evidence>
<dbReference type="InterPro" id="IPR032675">
    <property type="entry name" value="LRR_dom_sf"/>
</dbReference>
<keyword evidence="8" id="KW-0472">Membrane</keyword>
<dbReference type="FunFam" id="3.80.10.10:FF:000383">
    <property type="entry name" value="Leucine-rich repeat receptor protein kinase EMS1"/>
    <property type="match status" value="1"/>
</dbReference>
<reference evidence="11 13" key="2">
    <citation type="journal article" date="2014" name="BMC Genomics">
        <title>An improved genome release (version Mt4.0) for the model legume Medicago truncatula.</title>
        <authorList>
            <person name="Tang H."/>
            <person name="Krishnakumar V."/>
            <person name="Bidwell S."/>
            <person name="Rosen B."/>
            <person name="Chan A."/>
            <person name="Zhou S."/>
            <person name="Gentzbittel L."/>
            <person name="Childs K.L."/>
            <person name="Yandell M."/>
            <person name="Gundlach H."/>
            <person name="Mayer K.F."/>
            <person name="Schwartz D.C."/>
            <person name="Town C.D."/>
        </authorList>
    </citation>
    <scope>GENOME REANNOTATION</scope>
    <source>
        <strain evidence="12 13">cv. Jemalong A17</strain>
    </source>
</reference>
<dbReference type="STRING" id="3880.G7JR93"/>
<keyword evidence="9" id="KW-0675">Receptor</keyword>
<sequence length="289" mass="33548">MFVEEPSSLSALEAAPTSDPTLTSWLKFFTAIDFSSNYFEGPIPEVLMKFKAVHVLNFSNNAFSGEIPSTIASLEQIESLDLSNNSLVGEIPVQLASMSFLSYLKHLRLKCGVGICFWVRNHHWSPLVWKKWRVSYWKLVDKILCLIFRRMHFEYVIDRGKTYKILRVYPTLSIIRYEKRSSLRGLFFPIQNSLQLSFYSDVDWAGCPDTRRSVTGWWMFFWLFIDLYCVMYAACSEIIWLRGLLAELGFPQIESISLYADNTSVIDQSHQFERGVNKKSSLLYLLVCF</sequence>
<dbReference type="Gene3D" id="3.80.10.10">
    <property type="entry name" value="Ribonuclease Inhibitor"/>
    <property type="match status" value="1"/>
</dbReference>
<evidence type="ECO:0008006" key="14">
    <source>
        <dbReference type="Google" id="ProtNLM"/>
    </source>
</evidence>
<keyword evidence="4" id="KW-0433">Leucine-rich repeat</keyword>
<evidence type="ECO:0000256" key="8">
    <source>
        <dbReference type="ARBA" id="ARBA00023136"/>
    </source>
</evidence>
<reference evidence="11 13" key="1">
    <citation type="journal article" date="2011" name="Nature">
        <title>The Medicago genome provides insight into the evolution of rhizobial symbioses.</title>
        <authorList>
            <person name="Young N.D."/>
            <person name="Debelle F."/>
            <person name="Oldroyd G.E."/>
            <person name="Geurts R."/>
            <person name="Cannon S.B."/>
            <person name="Udvardi M.K."/>
            <person name="Benedito V.A."/>
            <person name="Mayer K.F."/>
            <person name="Gouzy J."/>
            <person name="Schoof H."/>
            <person name="Van de Peer Y."/>
            <person name="Proost S."/>
            <person name="Cook D.R."/>
            <person name="Meyers B.C."/>
            <person name="Spannagl M."/>
            <person name="Cheung F."/>
            <person name="De Mita S."/>
            <person name="Krishnakumar V."/>
            <person name="Gundlach H."/>
            <person name="Zhou S."/>
            <person name="Mudge J."/>
            <person name="Bharti A.K."/>
            <person name="Murray J.D."/>
            <person name="Naoumkina M.A."/>
            <person name="Rosen B."/>
            <person name="Silverstein K.A."/>
            <person name="Tang H."/>
            <person name="Rombauts S."/>
            <person name="Zhao P.X."/>
            <person name="Zhou P."/>
            <person name="Barbe V."/>
            <person name="Bardou P."/>
            <person name="Bechner M."/>
            <person name="Bellec A."/>
            <person name="Berger A."/>
            <person name="Berges H."/>
            <person name="Bidwell S."/>
            <person name="Bisseling T."/>
            <person name="Choisne N."/>
            <person name="Couloux A."/>
            <person name="Denny R."/>
            <person name="Deshpande S."/>
            <person name="Dai X."/>
            <person name="Doyle J.J."/>
            <person name="Dudez A.M."/>
            <person name="Farmer A.D."/>
            <person name="Fouteau S."/>
            <person name="Franken C."/>
            <person name="Gibelin C."/>
            <person name="Gish J."/>
            <person name="Goldstein S."/>
            <person name="Gonzalez A.J."/>
            <person name="Green P.J."/>
            <person name="Hallab A."/>
            <person name="Hartog M."/>
            <person name="Hua A."/>
            <person name="Humphray S.J."/>
            <person name="Jeong D.H."/>
            <person name="Jing Y."/>
            <person name="Jocker A."/>
            <person name="Kenton S.M."/>
            <person name="Kim D.J."/>
            <person name="Klee K."/>
            <person name="Lai H."/>
            <person name="Lang C."/>
            <person name="Lin S."/>
            <person name="Macmil S.L."/>
            <person name="Magdelenat G."/>
            <person name="Matthews L."/>
            <person name="McCorrison J."/>
            <person name="Monaghan E.L."/>
            <person name="Mun J.H."/>
            <person name="Najar F.Z."/>
            <person name="Nicholson C."/>
            <person name="Noirot C."/>
            <person name="O'Bleness M."/>
            <person name="Paule C.R."/>
            <person name="Poulain J."/>
            <person name="Prion F."/>
            <person name="Qin B."/>
            <person name="Qu C."/>
            <person name="Retzel E.F."/>
            <person name="Riddle C."/>
            <person name="Sallet E."/>
            <person name="Samain S."/>
            <person name="Samson N."/>
            <person name="Sanders I."/>
            <person name="Saurat O."/>
            <person name="Scarpelli C."/>
            <person name="Schiex T."/>
            <person name="Segurens B."/>
            <person name="Severin A.J."/>
            <person name="Sherrier D.J."/>
            <person name="Shi R."/>
            <person name="Sims S."/>
            <person name="Singer S.R."/>
            <person name="Sinharoy S."/>
            <person name="Sterck L."/>
            <person name="Viollet A."/>
            <person name="Wang B.B."/>
            <person name="Wang K."/>
            <person name="Wang M."/>
            <person name="Wang X."/>
            <person name="Warfsmann J."/>
            <person name="Weissenbach J."/>
            <person name="White D.D."/>
            <person name="White J.D."/>
            <person name="Wiley G.B."/>
            <person name="Wincker P."/>
            <person name="Xing Y."/>
            <person name="Yang L."/>
            <person name="Yao Z."/>
            <person name="Ying F."/>
            <person name="Zhai J."/>
            <person name="Zhou L."/>
            <person name="Zuber A."/>
            <person name="Denarie J."/>
            <person name="Dixon R.A."/>
            <person name="May G.D."/>
            <person name="Schwartz D.C."/>
            <person name="Rogers J."/>
            <person name="Quetier F."/>
            <person name="Town C.D."/>
            <person name="Roe B.A."/>
        </authorList>
    </citation>
    <scope>NUCLEOTIDE SEQUENCE [LARGE SCALE GENOMIC DNA]</scope>
    <source>
        <strain evidence="11">A17</strain>
        <strain evidence="12 13">cv. Jemalong A17</strain>
    </source>
</reference>
<evidence type="ECO:0000256" key="3">
    <source>
        <dbReference type="ARBA" id="ARBA00022475"/>
    </source>
</evidence>
<evidence type="ECO:0000256" key="7">
    <source>
        <dbReference type="ARBA" id="ARBA00022989"/>
    </source>
</evidence>
<evidence type="ECO:0000256" key="10">
    <source>
        <dbReference type="ARBA" id="ARBA00023180"/>
    </source>
</evidence>
<keyword evidence="13" id="KW-1185">Reference proteome</keyword>
<dbReference type="SUPFAM" id="SSF52058">
    <property type="entry name" value="L domain-like"/>
    <property type="match status" value="1"/>
</dbReference>
<evidence type="ECO:0000313" key="11">
    <source>
        <dbReference type="EMBL" id="AES87006.1"/>
    </source>
</evidence>
<proteinExistence type="inferred from homology"/>
<accession>G7JR93</accession>
<comment type="similarity">
    <text evidence="2">Belongs to the RLP family.</text>
</comment>
<dbReference type="eggNOG" id="KOG0017">
    <property type="taxonomic scope" value="Eukaryota"/>
</dbReference>
<keyword evidence="7" id="KW-1133">Transmembrane helix</keyword>
<comment type="subcellular location">
    <subcellularLocation>
        <location evidence="1">Cell membrane</location>
        <topology evidence="1">Single-pass type I membrane protein</topology>
    </subcellularLocation>
</comment>
<name>G7JR93_MEDTR</name>
<evidence type="ECO:0000256" key="1">
    <source>
        <dbReference type="ARBA" id="ARBA00004251"/>
    </source>
</evidence>
<keyword evidence="5" id="KW-0812">Transmembrane</keyword>
<evidence type="ECO:0000256" key="9">
    <source>
        <dbReference type="ARBA" id="ARBA00023170"/>
    </source>
</evidence>
<dbReference type="PANTHER" id="PTHR27004">
    <property type="entry name" value="RECEPTOR-LIKE PROTEIN 12 ISOFORM X1"/>
    <property type="match status" value="1"/>
</dbReference>
<dbReference type="Pfam" id="PF00560">
    <property type="entry name" value="LRR_1"/>
    <property type="match status" value="2"/>
</dbReference>
<dbReference type="EMBL" id="CM001220">
    <property type="protein sequence ID" value="AES87006.1"/>
    <property type="molecule type" value="Genomic_DNA"/>
</dbReference>
<evidence type="ECO:0000313" key="13">
    <source>
        <dbReference type="Proteomes" id="UP000002051"/>
    </source>
</evidence>